<dbReference type="FunFam" id="3.30.160.60:FF:000446">
    <property type="entry name" value="Zinc finger protein"/>
    <property type="match status" value="1"/>
</dbReference>
<comment type="caution">
    <text evidence="9">The sequence shown here is derived from an EMBL/GenBank/DDBJ whole genome shotgun (WGS) entry which is preliminary data.</text>
</comment>
<reference evidence="9" key="1">
    <citation type="journal article" date="2020" name="Cell">
        <title>Large-Scale Comparative Analyses of Tick Genomes Elucidate Their Genetic Diversity and Vector Capacities.</title>
        <authorList>
            <consortium name="Tick Genome and Microbiome Consortium (TIGMIC)"/>
            <person name="Jia N."/>
            <person name="Wang J."/>
            <person name="Shi W."/>
            <person name="Du L."/>
            <person name="Sun Y."/>
            <person name="Zhan W."/>
            <person name="Jiang J.F."/>
            <person name="Wang Q."/>
            <person name="Zhang B."/>
            <person name="Ji P."/>
            <person name="Bell-Sakyi L."/>
            <person name="Cui X.M."/>
            <person name="Yuan T.T."/>
            <person name="Jiang B.G."/>
            <person name="Yang W.F."/>
            <person name="Lam T.T."/>
            <person name="Chang Q.C."/>
            <person name="Ding S.J."/>
            <person name="Wang X.J."/>
            <person name="Zhu J.G."/>
            <person name="Ruan X.D."/>
            <person name="Zhao L."/>
            <person name="Wei J.T."/>
            <person name="Ye R.Z."/>
            <person name="Que T.C."/>
            <person name="Du C.H."/>
            <person name="Zhou Y.H."/>
            <person name="Cheng J.X."/>
            <person name="Dai P.F."/>
            <person name="Guo W.B."/>
            <person name="Han X.H."/>
            <person name="Huang E.J."/>
            <person name="Li L.F."/>
            <person name="Wei W."/>
            <person name="Gao Y.C."/>
            <person name="Liu J.Z."/>
            <person name="Shao H.Z."/>
            <person name="Wang X."/>
            <person name="Wang C.C."/>
            <person name="Yang T.C."/>
            <person name="Huo Q.B."/>
            <person name="Li W."/>
            <person name="Chen H.Y."/>
            <person name="Chen S.E."/>
            <person name="Zhou L.G."/>
            <person name="Ni X.B."/>
            <person name="Tian J.H."/>
            <person name="Sheng Y."/>
            <person name="Liu T."/>
            <person name="Pan Y.S."/>
            <person name="Xia L.Y."/>
            <person name="Li J."/>
            <person name="Zhao F."/>
            <person name="Cao W.C."/>
        </authorList>
    </citation>
    <scope>NUCLEOTIDE SEQUENCE</scope>
    <source>
        <strain evidence="9">Rsan-2018</strain>
    </source>
</reference>
<dbReference type="EMBL" id="JABSTV010001246">
    <property type="protein sequence ID" value="KAH7976453.1"/>
    <property type="molecule type" value="Genomic_DNA"/>
</dbReference>
<evidence type="ECO:0000259" key="8">
    <source>
        <dbReference type="PROSITE" id="PS50157"/>
    </source>
</evidence>
<keyword evidence="10" id="KW-1185">Reference proteome</keyword>
<dbReference type="Proteomes" id="UP000821837">
    <property type="component" value="Chromosome 10"/>
</dbReference>
<dbReference type="PANTHER" id="PTHR16515:SF49">
    <property type="entry name" value="GASTRULA ZINC FINGER PROTEIN XLCGF49.1-LIKE-RELATED"/>
    <property type="match status" value="1"/>
</dbReference>
<dbReference type="InterPro" id="IPR050331">
    <property type="entry name" value="Zinc_finger"/>
</dbReference>
<dbReference type="InterPro" id="IPR036236">
    <property type="entry name" value="Znf_C2H2_sf"/>
</dbReference>
<feature type="domain" description="C2H2-type" evidence="8">
    <location>
        <begin position="39"/>
        <end position="66"/>
    </location>
</feature>
<reference evidence="9" key="2">
    <citation type="submission" date="2021-09" db="EMBL/GenBank/DDBJ databases">
        <authorList>
            <person name="Jia N."/>
            <person name="Wang J."/>
            <person name="Shi W."/>
            <person name="Du L."/>
            <person name="Sun Y."/>
            <person name="Zhan W."/>
            <person name="Jiang J."/>
            <person name="Wang Q."/>
            <person name="Zhang B."/>
            <person name="Ji P."/>
            <person name="Sakyi L.B."/>
            <person name="Cui X."/>
            <person name="Yuan T."/>
            <person name="Jiang B."/>
            <person name="Yang W."/>
            <person name="Lam T.T.-Y."/>
            <person name="Chang Q."/>
            <person name="Ding S."/>
            <person name="Wang X."/>
            <person name="Zhu J."/>
            <person name="Ruan X."/>
            <person name="Zhao L."/>
            <person name="Wei J."/>
            <person name="Que T."/>
            <person name="Du C."/>
            <person name="Cheng J."/>
            <person name="Dai P."/>
            <person name="Han X."/>
            <person name="Huang E."/>
            <person name="Gao Y."/>
            <person name="Liu J."/>
            <person name="Shao H."/>
            <person name="Ye R."/>
            <person name="Li L."/>
            <person name="Wei W."/>
            <person name="Wang X."/>
            <person name="Wang C."/>
            <person name="Huo Q."/>
            <person name="Li W."/>
            <person name="Guo W."/>
            <person name="Chen H."/>
            <person name="Chen S."/>
            <person name="Zhou L."/>
            <person name="Zhou L."/>
            <person name="Ni X."/>
            <person name="Tian J."/>
            <person name="Zhou Y."/>
            <person name="Sheng Y."/>
            <person name="Liu T."/>
            <person name="Pan Y."/>
            <person name="Xia L."/>
            <person name="Li J."/>
            <person name="Zhao F."/>
            <person name="Cao W."/>
        </authorList>
    </citation>
    <scope>NUCLEOTIDE SEQUENCE</scope>
    <source>
        <strain evidence="9">Rsan-2018</strain>
        <tissue evidence="9">Larvae</tissue>
    </source>
</reference>
<evidence type="ECO:0000256" key="6">
    <source>
        <dbReference type="ARBA" id="ARBA00023242"/>
    </source>
</evidence>
<dbReference type="VEuPathDB" id="VectorBase:RSAN_053956"/>
<feature type="domain" description="C2H2-type" evidence="8">
    <location>
        <begin position="67"/>
        <end position="94"/>
    </location>
</feature>
<proteinExistence type="predicted"/>
<feature type="domain" description="C2H2-type" evidence="8">
    <location>
        <begin position="95"/>
        <end position="120"/>
    </location>
</feature>
<keyword evidence="6" id="KW-0539">Nucleus</keyword>
<dbReference type="PROSITE" id="PS50157">
    <property type="entry name" value="ZINC_FINGER_C2H2_2"/>
    <property type="match status" value="3"/>
</dbReference>
<evidence type="ECO:0000313" key="10">
    <source>
        <dbReference type="Proteomes" id="UP000821837"/>
    </source>
</evidence>
<evidence type="ECO:0000256" key="2">
    <source>
        <dbReference type="ARBA" id="ARBA00022723"/>
    </source>
</evidence>
<keyword evidence="3" id="KW-0677">Repeat</keyword>
<evidence type="ECO:0000256" key="7">
    <source>
        <dbReference type="PROSITE-ProRule" id="PRU00042"/>
    </source>
</evidence>
<protein>
    <recommendedName>
        <fullName evidence="8">C2H2-type domain-containing protein</fullName>
    </recommendedName>
</protein>
<dbReference type="GO" id="GO:0008270">
    <property type="term" value="F:zinc ion binding"/>
    <property type="evidence" value="ECO:0007669"/>
    <property type="project" value="UniProtKB-KW"/>
</dbReference>
<gene>
    <name evidence="9" type="ORF">HPB52_014384</name>
</gene>
<dbReference type="PROSITE" id="PS00028">
    <property type="entry name" value="ZINC_FINGER_C2H2_1"/>
    <property type="match status" value="2"/>
</dbReference>
<dbReference type="Pfam" id="PF00096">
    <property type="entry name" value="zf-C2H2"/>
    <property type="match status" value="1"/>
</dbReference>
<dbReference type="FunFam" id="3.30.160.60:FF:001760">
    <property type="entry name" value="Zinc finger protein 1057"/>
    <property type="match status" value="1"/>
</dbReference>
<keyword evidence="2" id="KW-0479">Metal-binding</keyword>
<evidence type="ECO:0000256" key="4">
    <source>
        <dbReference type="ARBA" id="ARBA00022771"/>
    </source>
</evidence>
<evidence type="ECO:0000256" key="5">
    <source>
        <dbReference type="ARBA" id="ARBA00022833"/>
    </source>
</evidence>
<dbReference type="PANTHER" id="PTHR16515">
    <property type="entry name" value="PR DOMAIN ZINC FINGER PROTEIN"/>
    <property type="match status" value="1"/>
</dbReference>
<organism evidence="9 10">
    <name type="scientific">Rhipicephalus sanguineus</name>
    <name type="common">Brown dog tick</name>
    <name type="synonym">Ixodes sanguineus</name>
    <dbReference type="NCBI Taxonomy" id="34632"/>
    <lineage>
        <taxon>Eukaryota</taxon>
        <taxon>Metazoa</taxon>
        <taxon>Ecdysozoa</taxon>
        <taxon>Arthropoda</taxon>
        <taxon>Chelicerata</taxon>
        <taxon>Arachnida</taxon>
        <taxon>Acari</taxon>
        <taxon>Parasitiformes</taxon>
        <taxon>Ixodida</taxon>
        <taxon>Ixodoidea</taxon>
        <taxon>Ixodidae</taxon>
        <taxon>Rhipicephalinae</taxon>
        <taxon>Rhipicephalus</taxon>
        <taxon>Rhipicephalus</taxon>
    </lineage>
</organism>
<sequence length="120" mass="13849">MKKSNRMSKVVPAGMASITLMMQLENGLARKRARGVSHWMCRQCNYTTRHRGHLNQHMVVHSGKRPFVCHLCPMAFSRRATLANHVQLHDRDKKFLCRFCPMAFNIKSALDQHINTHLAP</sequence>
<keyword evidence="5" id="KW-0862">Zinc</keyword>
<evidence type="ECO:0000256" key="1">
    <source>
        <dbReference type="ARBA" id="ARBA00004123"/>
    </source>
</evidence>
<dbReference type="Gene3D" id="3.30.160.60">
    <property type="entry name" value="Classic Zinc Finger"/>
    <property type="match status" value="3"/>
</dbReference>
<dbReference type="SMART" id="SM00355">
    <property type="entry name" value="ZnF_C2H2"/>
    <property type="match status" value="3"/>
</dbReference>
<evidence type="ECO:0000256" key="3">
    <source>
        <dbReference type="ARBA" id="ARBA00022737"/>
    </source>
</evidence>
<dbReference type="GO" id="GO:0005634">
    <property type="term" value="C:nucleus"/>
    <property type="evidence" value="ECO:0007669"/>
    <property type="project" value="UniProtKB-SubCell"/>
</dbReference>
<keyword evidence="4 7" id="KW-0863">Zinc-finger</keyword>
<dbReference type="AlphaFoldDB" id="A0A9D4T7M8"/>
<dbReference type="InterPro" id="IPR013087">
    <property type="entry name" value="Znf_C2H2_type"/>
</dbReference>
<dbReference type="SUPFAM" id="SSF57667">
    <property type="entry name" value="beta-beta-alpha zinc fingers"/>
    <property type="match status" value="2"/>
</dbReference>
<accession>A0A9D4T7M8</accession>
<name>A0A9D4T7M8_RHISA</name>
<dbReference type="GO" id="GO:0010468">
    <property type="term" value="P:regulation of gene expression"/>
    <property type="evidence" value="ECO:0007669"/>
    <property type="project" value="TreeGrafter"/>
</dbReference>
<evidence type="ECO:0000313" key="9">
    <source>
        <dbReference type="EMBL" id="KAH7976453.1"/>
    </source>
</evidence>
<comment type="subcellular location">
    <subcellularLocation>
        <location evidence="1">Nucleus</location>
    </subcellularLocation>
</comment>